<feature type="domain" description="Chorismate-utilising enzyme C-terminal" evidence="1">
    <location>
        <begin position="99"/>
        <end position="295"/>
    </location>
</feature>
<dbReference type="InterPro" id="IPR015890">
    <property type="entry name" value="Chorismate_C"/>
</dbReference>
<dbReference type="SUPFAM" id="SSF56322">
    <property type="entry name" value="ADC synthase"/>
    <property type="match status" value="1"/>
</dbReference>
<dbReference type="PANTHER" id="PTHR42839">
    <property type="entry name" value="ISOCHORISMATE SYNTHASE ENTC"/>
    <property type="match status" value="1"/>
</dbReference>
<dbReference type="Pfam" id="PF00425">
    <property type="entry name" value="Chorismate_bind"/>
    <property type="match status" value="2"/>
</dbReference>
<dbReference type="Gene3D" id="3.60.120.10">
    <property type="entry name" value="Anthranilate synthase"/>
    <property type="match status" value="1"/>
</dbReference>
<feature type="domain" description="Chorismate-utilising enzyme C-terminal" evidence="1">
    <location>
        <begin position="314"/>
        <end position="359"/>
    </location>
</feature>
<dbReference type="RefSeq" id="WP_214610958.1">
    <property type="nucleotide sequence ID" value="NZ_JACATN010000002.1"/>
</dbReference>
<protein>
    <submittedName>
        <fullName evidence="2">Chorismate-binding protein</fullName>
    </submittedName>
</protein>
<evidence type="ECO:0000259" key="1">
    <source>
        <dbReference type="Pfam" id="PF00425"/>
    </source>
</evidence>
<dbReference type="PANTHER" id="PTHR42839:SF2">
    <property type="entry name" value="ISOCHORISMATE SYNTHASE ENTC"/>
    <property type="match status" value="1"/>
</dbReference>
<evidence type="ECO:0000313" key="2">
    <source>
        <dbReference type="EMBL" id="MBT2160749.1"/>
    </source>
</evidence>
<name>A0ABS5WBH6_9FLAO</name>
<dbReference type="InterPro" id="IPR005801">
    <property type="entry name" value="ADC_synthase"/>
</dbReference>
<dbReference type="EMBL" id="JACATN010000002">
    <property type="protein sequence ID" value="MBT2160749.1"/>
    <property type="molecule type" value="Genomic_DNA"/>
</dbReference>
<evidence type="ECO:0000313" key="3">
    <source>
        <dbReference type="Proteomes" id="UP000740413"/>
    </source>
</evidence>
<reference evidence="3" key="2">
    <citation type="submission" date="2023-07" db="EMBL/GenBank/DDBJ databases">
        <title>Zobellia barbeyronii sp. nov., a new marine flavobacterium, isolated from green and red algae.</title>
        <authorList>
            <person name="Nedashkovskaya O.I."/>
            <person name="Otstavnykh N."/>
            <person name="Zhukova N."/>
            <person name="Guzev K."/>
            <person name="Chausova V."/>
            <person name="Tekutyeva L."/>
            <person name="Mikhailov V."/>
            <person name="Isaeva M."/>
        </authorList>
    </citation>
    <scope>NUCLEOTIDE SEQUENCE [LARGE SCALE GENOMIC DNA]</scope>
    <source>
        <strain evidence="3">KMM 6746</strain>
    </source>
</reference>
<sequence length="371" mass="42303">MPLDFFQKIESHLENKLPFVAYRKPNEKGVTAIFQDDEELHHLNDYSETGFVFAPFDSDRAAVLLKLDEILNLTHFPEEANAPSQDIEIGVDTKQKDFHLELVKKGIAQIKAGSFDKVVLSRGIQLKTDASPLILFQTLLHEYKTAFCYLWYHPKVGMWLGATPEILLTMHNRKLTTMSLAGTQNYGNDENPNWGNKELEEQQLVTNYILKALDGKVSGLERMPTETVKAGSLMHLRTKISGNAKQEKLGEVVKALHPTPAVCGMPKEKTKAFILKEENYDREFYTGFLGELNFKTERNRNNRPRNTENNVYRSISKNTTLFVNLRCMQLKEDNLQIYVGGGITKDSDPEKEWNETVAKSKTMLKVIMATE</sequence>
<keyword evidence="3" id="KW-1185">Reference proteome</keyword>
<reference evidence="2 3" key="1">
    <citation type="submission" date="2020-06" db="EMBL/GenBank/DDBJ databases">
        <authorList>
            <person name="Isaeva M.P."/>
            <person name="Chernysheva N.Y."/>
        </authorList>
    </citation>
    <scope>NUCLEOTIDE SEQUENCE [LARGE SCALE GENOMIC DNA]</scope>
    <source>
        <strain evidence="2 3">KMM 6746</strain>
    </source>
</reference>
<gene>
    <name evidence="2" type="ORF">HW347_05690</name>
</gene>
<comment type="caution">
    <text evidence="2">The sequence shown here is derived from an EMBL/GenBank/DDBJ whole genome shotgun (WGS) entry which is preliminary data.</text>
</comment>
<organism evidence="2 3">
    <name type="scientific">Zobellia barbeyronii</name>
    <dbReference type="NCBI Taxonomy" id="2748009"/>
    <lineage>
        <taxon>Bacteria</taxon>
        <taxon>Pseudomonadati</taxon>
        <taxon>Bacteroidota</taxon>
        <taxon>Flavobacteriia</taxon>
        <taxon>Flavobacteriales</taxon>
        <taxon>Flavobacteriaceae</taxon>
        <taxon>Zobellia</taxon>
    </lineage>
</organism>
<accession>A0ABS5WBH6</accession>
<dbReference type="Proteomes" id="UP000740413">
    <property type="component" value="Unassembled WGS sequence"/>
</dbReference>
<proteinExistence type="predicted"/>